<dbReference type="InParanoid" id="T1F6Y5"/>
<protein>
    <submittedName>
        <fullName evidence="2 3">Uncharacterized protein</fullName>
    </submittedName>
</protein>
<gene>
    <name evidence="3" type="primary">20204584</name>
    <name evidence="2" type="ORF">HELRODRAFT_173535</name>
</gene>
<organism evidence="3 4">
    <name type="scientific">Helobdella robusta</name>
    <name type="common">Californian leech</name>
    <dbReference type="NCBI Taxonomy" id="6412"/>
    <lineage>
        <taxon>Eukaryota</taxon>
        <taxon>Metazoa</taxon>
        <taxon>Spiralia</taxon>
        <taxon>Lophotrochozoa</taxon>
        <taxon>Annelida</taxon>
        <taxon>Clitellata</taxon>
        <taxon>Hirudinea</taxon>
        <taxon>Rhynchobdellida</taxon>
        <taxon>Glossiphoniidae</taxon>
        <taxon>Helobdella</taxon>
    </lineage>
</organism>
<feature type="compositionally biased region" description="Low complexity" evidence="1">
    <location>
        <begin position="350"/>
        <end position="360"/>
    </location>
</feature>
<feature type="compositionally biased region" description="Acidic residues" evidence="1">
    <location>
        <begin position="401"/>
        <end position="417"/>
    </location>
</feature>
<dbReference type="EnsemblMetazoa" id="HelroT173535">
    <property type="protein sequence ID" value="HelroP173535"/>
    <property type="gene ID" value="HelroG173535"/>
</dbReference>
<evidence type="ECO:0000313" key="2">
    <source>
        <dbReference type="EMBL" id="ESO03256.1"/>
    </source>
</evidence>
<dbReference type="Proteomes" id="UP000015101">
    <property type="component" value="Unassembled WGS sequence"/>
</dbReference>
<reference evidence="2 4" key="2">
    <citation type="journal article" date="2013" name="Nature">
        <title>Insights into bilaterian evolution from three spiralian genomes.</title>
        <authorList>
            <person name="Simakov O."/>
            <person name="Marletaz F."/>
            <person name="Cho S.J."/>
            <person name="Edsinger-Gonzales E."/>
            <person name="Havlak P."/>
            <person name="Hellsten U."/>
            <person name="Kuo D.H."/>
            <person name="Larsson T."/>
            <person name="Lv J."/>
            <person name="Arendt D."/>
            <person name="Savage R."/>
            <person name="Osoegawa K."/>
            <person name="de Jong P."/>
            <person name="Grimwood J."/>
            <person name="Chapman J.A."/>
            <person name="Shapiro H."/>
            <person name="Aerts A."/>
            <person name="Otillar R.P."/>
            <person name="Terry A.Y."/>
            <person name="Boore J.L."/>
            <person name="Grigoriev I.V."/>
            <person name="Lindberg D.R."/>
            <person name="Seaver E.C."/>
            <person name="Weisblat D.A."/>
            <person name="Putnam N.H."/>
            <person name="Rokhsar D.S."/>
        </authorList>
    </citation>
    <scope>NUCLEOTIDE SEQUENCE</scope>
</reference>
<dbReference type="CTD" id="20204584"/>
<proteinExistence type="predicted"/>
<dbReference type="EMBL" id="AMQM01004589">
    <property type="status" value="NOT_ANNOTATED_CDS"/>
    <property type="molecule type" value="Genomic_DNA"/>
</dbReference>
<dbReference type="EMBL" id="KB096633">
    <property type="protein sequence ID" value="ESO03256.1"/>
    <property type="molecule type" value="Genomic_DNA"/>
</dbReference>
<accession>T1F6Y5</accession>
<sequence length="538" mass="60761">MAYKLVYLIQSSLAAKRCDEKGDADKNDQCLTPSFNENVLCNKKTLNTISIFKNLDHKTNINNSCITSESLNNELFQTVQKILLKFKSSLTEGMYSTTTTKPQQQDNIETICLLPSVSLFTTTTTSSFSSTPSTATTTSTKFNRNVHAMTKYNHLYKSSNKNSSILKLIPIFPKSTTTTTDAETTAIHRHHIKNINNRFFFTGPKTTMTSKTTSSSLMEETGNNERTYQSSCTISNFNRFSFLYKNLHSNVNYKHVSSSNTSNNHINSVTNHCQCNNKLINLNHNNTSSNNSTGINNNIIKNTNNKDEFDWIATWHVDGTKISCRDEFKYKKFTSKHATFNANDKCDHSNNNNNNNNNNNDKIKEKNIKTPCKGKSVADDINNNNRYNNDKVVRAQRCIDNENDDGDNDDDANDSSDDALIIVDDNDENDGIVEDDDDDEVIDDDEGDSGDKNRDNFNRNVDGVEAYNNGSGDTDSDDTCSGDKLFIGEDRTNNLPKTIEEVDIKKSKHLPSNHIESLVVKNKRKRKRKQLLLDDEFC</sequence>
<feature type="compositionally biased region" description="Basic and acidic residues" evidence="1">
    <location>
        <begin position="388"/>
        <end position="400"/>
    </location>
</feature>
<reference evidence="4" key="1">
    <citation type="submission" date="2012-12" db="EMBL/GenBank/DDBJ databases">
        <authorList>
            <person name="Hellsten U."/>
            <person name="Grimwood J."/>
            <person name="Chapman J.A."/>
            <person name="Shapiro H."/>
            <person name="Aerts A."/>
            <person name="Otillar R.P."/>
            <person name="Terry A.Y."/>
            <person name="Boore J.L."/>
            <person name="Simakov O."/>
            <person name="Marletaz F."/>
            <person name="Cho S.-J."/>
            <person name="Edsinger-Gonzales E."/>
            <person name="Havlak P."/>
            <person name="Kuo D.-H."/>
            <person name="Larsson T."/>
            <person name="Lv J."/>
            <person name="Arendt D."/>
            <person name="Savage R."/>
            <person name="Osoegawa K."/>
            <person name="de Jong P."/>
            <person name="Lindberg D.R."/>
            <person name="Seaver E.C."/>
            <person name="Weisblat D.A."/>
            <person name="Putnam N.H."/>
            <person name="Grigoriev I.V."/>
            <person name="Rokhsar D.S."/>
        </authorList>
    </citation>
    <scope>NUCLEOTIDE SEQUENCE</scope>
</reference>
<dbReference type="AlphaFoldDB" id="T1F6Y5"/>
<feature type="region of interest" description="Disordered" evidence="1">
    <location>
        <begin position="341"/>
        <end position="481"/>
    </location>
</feature>
<dbReference type="KEGG" id="hro:HELRODRAFT_173535"/>
<name>T1F6Y5_HELRO</name>
<dbReference type="RefSeq" id="XP_009018404.1">
    <property type="nucleotide sequence ID" value="XM_009020156.1"/>
</dbReference>
<feature type="compositionally biased region" description="Acidic residues" evidence="1">
    <location>
        <begin position="424"/>
        <end position="448"/>
    </location>
</feature>
<dbReference type="HOGENOM" id="CLU_506506_0_0_1"/>
<evidence type="ECO:0000313" key="4">
    <source>
        <dbReference type="Proteomes" id="UP000015101"/>
    </source>
</evidence>
<dbReference type="GO" id="GO:0004402">
    <property type="term" value="F:histone acetyltransferase activity"/>
    <property type="evidence" value="ECO:0000318"/>
    <property type="project" value="GO_Central"/>
</dbReference>
<reference evidence="3" key="3">
    <citation type="submission" date="2015-06" db="UniProtKB">
        <authorList>
            <consortium name="EnsemblMetazoa"/>
        </authorList>
    </citation>
    <scope>IDENTIFICATION</scope>
</reference>
<evidence type="ECO:0000313" key="3">
    <source>
        <dbReference type="EnsemblMetazoa" id="HelroP173535"/>
    </source>
</evidence>
<evidence type="ECO:0000256" key="1">
    <source>
        <dbReference type="SAM" id="MobiDB-lite"/>
    </source>
</evidence>
<dbReference type="GeneID" id="20204584"/>
<keyword evidence="4" id="KW-1185">Reference proteome</keyword>